<dbReference type="InterPro" id="IPR029058">
    <property type="entry name" value="AB_hydrolase_fold"/>
</dbReference>
<protein>
    <submittedName>
        <fullName evidence="6">Lipase family protein</fullName>
    </submittedName>
</protein>
<dbReference type="InterPro" id="IPR002921">
    <property type="entry name" value="Fungal_lipase-type"/>
</dbReference>
<reference evidence="6" key="1">
    <citation type="submission" date="2020-09" db="EMBL/GenBank/DDBJ databases">
        <authorList>
            <person name="Palma L."/>
            <person name="Caballero P."/>
            <person name="Berry C."/>
            <person name="Del Valle E."/>
        </authorList>
    </citation>
    <scope>NUCLEOTIDE SEQUENCE</scope>
    <source>
        <strain evidence="6">M</strain>
    </source>
</reference>
<keyword evidence="3" id="KW-0442">Lipid degradation</keyword>
<dbReference type="EMBL" id="JACXBF010000126">
    <property type="protein sequence ID" value="MBD2799913.1"/>
    <property type="molecule type" value="Genomic_DNA"/>
</dbReference>
<dbReference type="GO" id="GO:0004620">
    <property type="term" value="F:phospholipase activity"/>
    <property type="evidence" value="ECO:0007669"/>
    <property type="project" value="UniProtKB-ARBA"/>
</dbReference>
<evidence type="ECO:0000313" key="6">
    <source>
        <dbReference type="EMBL" id="MBD2799913.1"/>
    </source>
</evidence>
<keyword evidence="2" id="KW-0809">Transit peptide</keyword>
<dbReference type="AlphaFoldDB" id="A0AAW3YPH0"/>
<evidence type="ECO:0000256" key="2">
    <source>
        <dbReference type="ARBA" id="ARBA00022946"/>
    </source>
</evidence>
<dbReference type="Pfam" id="PF01764">
    <property type="entry name" value="Lipase_3"/>
    <property type="match status" value="1"/>
</dbReference>
<dbReference type="RefSeq" id="WP_038240719.1">
    <property type="nucleotide sequence ID" value="NZ_JACXBD010000066.1"/>
</dbReference>
<dbReference type="Proteomes" id="UP001193920">
    <property type="component" value="Unassembled WGS sequence"/>
</dbReference>
<dbReference type="SUPFAM" id="SSF53474">
    <property type="entry name" value="alpha/beta-Hydrolases"/>
    <property type="match status" value="1"/>
</dbReference>
<evidence type="ECO:0000256" key="4">
    <source>
        <dbReference type="ARBA" id="ARBA00023098"/>
    </source>
</evidence>
<gene>
    <name evidence="6" type="ORF">ID854_05445</name>
</gene>
<evidence type="ECO:0000256" key="1">
    <source>
        <dbReference type="ARBA" id="ARBA00022801"/>
    </source>
</evidence>
<comment type="caution">
    <text evidence="6">The sequence shown here is derived from an EMBL/GenBank/DDBJ whole genome shotgun (WGS) entry which is preliminary data.</text>
</comment>
<dbReference type="Gene3D" id="3.40.50.1820">
    <property type="entry name" value="alpha/beta hydrolase"/>
    <property type="match status" value="1"/>
</dbReference>
<sequence length="618" mass="71465">MSNENSIYSHNCPKILKHWVEIQLVDEHNKPVANMPYTLTNYEYANHRKGVTDDNGLIREENLTACQLRLEIGAQFLTEAMEKRSLRIKRGEENSIVKPLAEAAGHIYRYATIGELVDSKPKIESWEEETLPAYHFPERLNVMYGLSISKVDVRHVIEVCPFRAWSLLLHHQKDYSLVNAYNQGLMAVLAYAELDDNGSNNIKGSISHFFNNELLNLSDTPSSIGEEKFEAIVYDVPFRDRYTCVEFIDTGDNYDAQLFYVANKKELIISWRGTAQTQDFLTDGKFKPIHFSENDFIKKGKVHNGFLKSFMAGTNEYVTKHKLTVSKHIEKLIIGKNVFVCGHSLGGALALLHSAQLKEYNPCLYTYGMPRTLTYNAIMEIENLIHYRHLNKDDLITTLPFERNMDNVFFQMELGVIGDALGGIQEVVKLVSSLAPQEILINAIKNDYNKAKKDDIYLHHGKTIHFHEGSLSFYAPDDLKSITPRIGIERIKMDFYSNPNLLPFEYFAQEIFPSNSQPKLYSIPNFFDHSSVKYVKYINKKMINLCHPKMNTIYKKDIEKFERAMDLKKDILRKTYKHYQYFLKLEQEIEKCLSITKQSKEGQHALDRYSYYANQGVE</sequence>
<reference evidence="6" key="2">
    <citation type="journal article" date="2024" name="Toxins">
        <title>Genome Sequence Analysis of Native Xenorhabdus Strains Isolated from Entomopathogenic Nematodes in Argentina.</title>
        <authorList>
            <person name="Palma L."/>
            <person name="Frizzo L."/>
            <person name="Kaiser S."/>
            <person name="Berry C."/>
            <person name="Caballero P."/>
            <person name="Bode H.B."/>
            <person name="Del Valle E.E."/>
        </authorList>
    </citation>
    <scope>NUCLEOTIDE SEQUENCE</scope>
    <source>
        <strain evidence="6">M</strain>
    </source>
</reference>
<organism evidence="6">
    <name type="scientific">Xenorhabdus szentirmaii</name>
    <dbReference type="NCBI Taxonomy" id="290112"/>
    <lineage>
        <taxon>Bacteria</taxon>
        <taxon>Pseudomonadati</taxon>
        <taxon>Pseudomonadota</taxon>
        <taxon>Gammaproteobacteria</taxon>
        <taxon>Enterobacterales</taxon>
        <taxon>Morganellaceae</taxon>
        <taxon>Xenorhabdus</taxon>
    </lineage>
</organism>
<dbReference type="PANTHER" id="PTHR31403:SF7">
    <property type="entry name" value="PHOSPHOLIPASE A1-IGAMMA3, CHLOROPLASTIC"/>
    <property type="match status" value="1"/>
</dbReference>
<dbReference type="PANTHER" id="PTHR31403">
    <property type="entry name" value="PHOSPHOLIPASE A1-IBETA2, CHLOROPLASTIC"/>
    <property type="match status" value="1"/>
</dbReference>
<keyword evidence="4" id="KW-0443">Lipid metabolism</keyword>
<dbReference type="GO" id="GO:0016042">
    <property type="term" value="P:lipid catabolic process"/>
    <property type="evidence" value="ECO:0007669"/>
    <property type="project" value="UniProtKB-KW"/>
</dbReference>
<feature type="domain" description="Fungal lipase-type" evidence="5">
    <location>
        <begin position="268"/>
        <end position="402"/>
    </location>
</feature>
<name>A0AAW3YPH0_9GAMM</name>
<proteinExistence type="predicted"/>
<keyword evidence="1" id="KW-0378">Hydrolase</keyword>
<evidence type="ECO:0000256" key="3">
    <source>
        <dbReference type="ARBA" id="ARBA00022963"/>
    </source>
</evidence>
<accession>A0AAW3YPH0</accession>
<dbReference type="CDD" id="cd00519">
    <property type="entry name" value="Lipase_3"/>
    <property type="match status" value="1"/>
</dbReference>
<evidence type="ECO:0000259" key="5">
    <source>
        <dbReference type="Pfam" id="PF01764"/>
    </source>
</evidence>